<organism evidence="2 3">
    <name type="scientific">Meloidogyne enterolobii</name>
    <name type="common">Root-knot nematode worm</name>
    <name type="synonym">Meloidogyne mayaguensis</name>
    <dbReference type="NCBI Taxonomy" id="390850"/>
    <lineage>
        <taxon>Eukaryota</taxon>
        <taxon>Metazoa</taxon>
        <taxon>Ecdysozoa</taxon>
        <taxon>Nematoda</taxon>
        <taxon>Chromadorea</taxon>
        <taxon>Rhabditida</taxon>
        <taxon>Tylenchina</taxon>
        <taxon>Tylenchomorpha</taxon>
        <taxon>Tylenchoidea</taxon>
        <taxon>Meloidogynidae</taxon>
        <taxon>Meloidogyninae</taxon>
        <taxon>Meloidogyne</taxon>
    </lineage>
</organism>
<dbReference type="EMBL" id="CAJEWN010001829">
    <property type="protein sequence ID" value="CAD2200315.1"/>
    <property type="molecule type" value="Genomic_DNA"/>
</dbReference>
<evidence type="ECO:0000313" key="2">
    <source>
        <dbReference type="EMBL" id="CAD2200315.1"/>
    </source>
</evidence>
<name>A0A6V7XLX1_MELEN</name>
<evidence type="ECO:0000313" key="3">
    <source>
        <dbReference type="Proteomes" id="UP000580250"/>
    </source>
</evidence>
<reference evidence="2 3" key="1">
    <citation type="submission" date="2020-08" db="EMBL/GenBank/DDBJ databases">
        <authorList>
            <person name="Koutsovoulos G."/>
            <person name="Danchin GJ E."/>
        </authorList>
    </citation>
    <scope>NUCLEOTIDE SEQUENCE [LARGE SCALE GENOMIC DNA]</scope>
</reference>
<proteinExistence type="predicted"/>
<evidence type="ECO:0000256" key="1">
    <source>
        <dbReference type="SAM" id="MobiDB-lite"/>
    </source>
</evidence>
<gene>
    <name evidence="2" type="ORF">MENT_LOCUS53772</name>
</gene>
<protein>
    <submittedName>
        <fullName evidence="2">Uncharacterized protein</fullName>
    </submittedName>
</protein>
<feature type="region of interest" description="Disordered" evidence="1">
    <location>
        <begin position="1"/>
        <end position="23"/>
    </location>
</feature>
<accession>A0A6V7XLX1</accession>
<dbReference type="AlphaFoldDB" id="A0A6V7XLX1"/>
<comment type="caution">
    <text evidence="2">The sequence shown here is derived from an EMBL/GenBank/DDBJ whole genome shotgun (WGS) entry which is preliminary data.</text>
</comment>
<sequence length="72" mass="8505">MLKQFQELLKNPPQPSHSSSSMLPELINEKESEEVYRQFLFFAFCIFFLKIRCLSQTNVTPWVPIFPLLAQK</sequence>
<dbReference type="Proteomes" id="UP000580250">
    <property type="component" value="Unassembled WGS sequence"/>
</dbReference>